<comment type="caution">
    <text evidence="2">The sequence shown here is derived from an EMBL/GenBank/DDBJ whole genome shotgun (WGS) entry which is preliminary data.</text>
</comment>
<keyword evidence="3" id="KW-1185">Reference proteome</keyword>
<sequence>MEKMLRKTSEKPSVSVLQANELFVKKILSRNSSIGDNTTSHHLSNFKTRAEVPFKWESQPGKPKDPPKGTAHQLTGSPPAVDLPQPAVVARGVHAPPPAVAPNVSGGRPFWKKLGKRRQKQVVKKVEPAGPSAAARGLDNSNNNGSNHLTFSVASSSPRSCCSSSSVASASSSASNTSYNNLGVKPRSRLQNLAWGCIKRVF</sequence>
<organism evidence="2 3">
    <name type="scientific">Trema orientale</name>
    <name type="common">Charcoal tree</name>
    <name type="synonym">Celtis orientalis</name>
    <dbReference type="NCBI Taxonomy" id="63057"/>
    <lineage>
        <taxon>Eukaryota</taxon>
        <taxon>Viridiplantae</taxon>
        <taxon>Streptophyta</taxon>
        <taxon>Embryophyta</taxon>
        <taxon>Tracheophyta</taxon>
        <taxon>Spermatophyta</taxon>
        <taxon>Magnoliopsida</taxon>
        <taxon>eudicotyledons</taxon>
        <taxon>Gunneridae</taxon>
        <taxon>Pentapetalae</taxon>
        <taxon>rosids</taxon>
        <taxon>fabids</taxon>
        <taxon>Rosales</taxon>
        <taxon>Cannabaceae</taxon>
        <taxon>Trema</taxon>
    </lineage>
</organism>
<name>A0A2P5E1Z5_TREOI</name>
<dbReference type="Proteomes" id="UP000237000">
    <property type="component" value="Unassembled WGS sequence"/>
</dbReference>
<feature type="compositionally biased region" description="Polar residues" evidence="1">
    <location>
        <begin position="30"/>
        <end position="47"/>
    </location>
</feature>
<feature type="region of interest" description="Disordered" evidence="1">
    <location>
        <begin position="122"/>
        <end position="153"/>
    </location>
</feature>
<evidence type="ECO:0000313" key="3">
    <source>
        <dbReference type="Proteomes" id="UP000237000"/>
    </source>
</evidence>
<protein>
    <submittedName>
        <fullName evidence="2">Uncharacterized protein</fullName>
    </submittedName>
</protein>
<dbReference type="PANTHER" id="PTHR33257">
    <property type="entry name" value="OS05G0165500 PROTEIN"/>
    <property type="match status" value="1"/>
</dbReference>
<feature type="compositionally biased region" description="Low complexity" evidence="1">
    <location>
        <begin position="164"/>
        <end position="175"/>
    </location>
</feature>
<evidence type="ECO:0000313" key="2">
    <source>
        <dbReference type="EMBL" id="PON79564.1"/>
    </source>
</evidence>
<gene>
    <name evidence="2" type="ORF">TorRG33x02_235730</name>
</gene>
<accession>A0A2P5E1Z5</accession>
<dbReference type="InParanoid" id="A0A2P5E1Z5"/>
<reference evidence="3" key="1">
    <citation type="submission" date="2016-06" db="EMBL/GenBank/DDBJ databases">
        <title>Parallel loss of symbiosis genes in relatives of nitrogen-fixing non-legume Parasponia.</title>
        <authorList>
            <person name="Van Velzen R."/>
            <person name="Holmer R."/>
            <person name="Bu F."/>
            <person name="Rutten L."/>
            <person name="Van Zeijl A."/>
            <person name="Liu W."/>
            <person name="Santuari L."/>
            <person name="Cao Q."/>
            <person name="Sharma T."/>
            <person name="Shen D."/>
            <person name="Roswanjaya Y."/>
            <person name="Wardhani T."/>
            <person name="Kalhor M.S."/>
            <person name="Jansen J."/>
            <person name="Van den Hoogen J."/>
            <person name="Gungor B."/>
            <person name="Hartog M."/>
            <person name="Hontelez J."/>
            <person name="Verver J."/>
            <person name="Yang W.-C."/>
            <person name="Schijlen E."/>
            <person name="Repin R."/>
            <person name="Schilthuizen M."/>
            <person name="Schranz E."/>
            <person name="Heidstra R."/>
            <person name="Miyata K."/>
            <person name="Fedorova E."/>
            <person name="Kohlen W."/>
            <person name="Bisseling T."/>
            <person name="Smit S."/>
            <person name="Geurts R."/>
        </authorList>
    </citation>
    <scope>NUCLEOTIDE SEQUENCE [LARGE SCALE GENOMIC DNA]</scope>
    <source>
        <strain evidence="3">cv. RG33-2</strain>
    </source>
</reference>
<evidence type="ECO:0000256" key="1">
    <source>
        <dbReference type="SAM" id="MobiDB-lite"/>
    </source>
</evidence>
<dbReference type="OrthoDB" id="1684445at2759"/>
<dbReference type="EMBL" id="JXTC01000235">
    <property type="protein sequence ID" value="PON79564.1"/>
    <property type="molecule type" value="Genomic_DNA"/>
</dbReference>
<dbReference type="PANTHER" id="PTHR33257:SF6">
    <property type="entry name" value="OXYSTEROL-BINDING 4B-LIKE PROTEIN"/>
    <property type="match status" value="1"/>
</dbReference>
<dbReference type="AlphaFoldDB" id="A0A2P5E1Z5"/>
<feature type="region of interest" description="Disordered" evidence="1">
    <location>
        <begin position="164"/>
        <end position="183"/>
    </location>
</feature>
<proteinExistence type="predicted"/>
<feature type="compositionally biased region" description="Polar residues" evidence="1">
    <location>
        <begin position="139"/>
        <end position="150"/>
    </location>
</feature>
<feature type="region of interest" description="Disordered" evidence="1">
    <location>
        <begin position="30"/>
        <end position="84"/>
    </location>
</feature>